<feature type="domain" description="BTB" evidence="4">
    <location>
        <begin position="217"/>
        <end position="280"/>
    </location>
</feature>
<dbReference type="Gene3D" id="1.25.40.420">
    <property type="match status" value="1"/>
</dbReference>
<feature type="compositionally biased region" description="Low complexity" evidence="3">
    <location>
        <begin position="164"/>
        <end position="177"/>
    </location>
</feature>
<keyword evidence="6" id="KW-1185">Reference proteome</keyword>
<dbReference type="PROSITE" id="PS50097">
    <property type="entry name" value="BTB"/>
    <property type="match status" value="1"/>
</dbReference>
<dbReference type="Pfam" id="PF07707">
    <property type="entry name" value="BACK"/>
    <property type="match status" value="1"/>
</dbReference>
<reference evidence="5 6" key="1">
    <citation type="journal article" date="2022" name="Nat. Ecol. Evol.">
        <title>A masculinizing supergene underlies an exaggerated male reproductive morph in a spider.</title>
        <authorList>
            <person name="Hendrickx F."/>
            <person name="De Corte Z."/>
            <person name="Sonet G."/>
            <person name="Van Belleghem S.M."/>
            <person name="Kostlbacher S."/>
            <person name="Vangestel C."/>
        </authorList>
    </citation>
    <scope>NUCLEOTIDE SEQUENCE [LARGE SCALE GENOMIC DNA]</scope>
    <source>
        <strain evidence="5">W744_W776</strain>
    </source>
</reference>
<dbReference type="Gene3D" id="3.30.710.10">
    <property type="entry name" value="Potassium Channel Kv1.1, Chain A"/>
    <property type="match status" value="1"/>
</dbReference>
<organism evidence="5 6">
    <name type="scientific">Oedothorax gibbosus</name>
    <dbReference type="NCBI Taxonomy" id="931172"/>
    <lineage>
        <taxon>Eukaryota</taxon>
        <taxon>Metazoa</taxon>
        <taxon>Ecdysozoa</taxon>
        <taxon>Arthropoda</taxon>
        <taxon>Chelicerata</taxon>
        <taxon>Arachnida</taxon>
        <taxon>Araneae</taxon>
        <taxon>Araneomorphae</taxon>
        <taxon>Entelegynae</taxon>
        <taxon>Araneoidea</taxon>
        <taxon>Linyphiidae</taxon>
        <taxon>Erigoninae</taxon>
        <taxon>Oedothorax</taxon>
    </lineage>
</organism>
<evidence type="ECO:0000256" key="3">
    <source>
        <dbReference type="SAM" id="MobiDB-lite"/>
    </source>
</evidence>
<gene>
    <name evidence="5" type="ORF">JTE90_026806</name>
</gene>
<dbReference type="InterPro" id="IPR000210">
    <property type="entry name" value="BTB/POZ_dom"/>
</dbReference>
<dbReference type="CDD" id="cd18186">
    <property type="entry name" value="BTB_POZ_ZBTB_KLHL-like"/>
    <property type="match status" value="1"/>
</dbReference>
<accession>A0AAV6URP9</accession>
<evidence type="ECO:0000313" key="6">
    <source>
        <dbReference type="Proteomes" id="UP000827092"/>
    </source>
</evidence>
<dbReference type="AlphaFoldDB" id="A0AAV6URP9"/>
<dbReference type="Proteomes" id="UP000827092">
    <property type="component" value="Unassembled WGS sequence"/>
</dbReference>
<dbReference type="InterPro" id="IPR011333">
    <property type="entry name" value="SKP1/BTB/POZ_sf"/>
</dbReference>
<dbReference type="InterPro" id="IPR011705">
    <property type="entry name" value="BACK"/>
</dbReference>
<dbReference type="EMBL" id="JAFNEN010000304">
    <property type="protein sequence ID" value="KAG8186388.1"/>
    <property type="molecule type" value="Genomic_DNA"/>
</dbReference>
<protein>
    <recommendedName>
        <fullName evidence="4">BTB domain-containing protein</fullName>
    </recommendedName>
</protein>
<dbReference type="SMART" id="SM00875">
    <property type="entry name" value="BACK"/>
    <property type="match status" value="1"/>
</dbReference>
<dbReference type="SUPFAM" id="SSF54695">
    <property type="entry name" value="POZ domain"/>
    <property type="match status" value="1"/>
</dbReference>
<comment type="caution">
    <text evidence="5">The sequence shown here is derived from an EMBL/GenBank/DDBJ whole genome shotgun (WGS) entry which is preliminary data.</text>
</comment>
<keyword evidence="2" id="KW-0677">Repeat</keyword>
<evidence type="ECO:0000256" key="1">
    <source>
        <dbReference type="ARBA" id="ARBA00022441"/>
    </source>
</evidence>
<evidence type="ECO:0000256" key="2">
    <source>
        <dbReference type="ARBA" id="ARBA00022737"/>
    </source>
</evidence>
<dbReference type="PANTHER" id="PTHR45632">
    <property type="entry name" value="LD33804P"/>
    <property type="match status" value="1"/>
</dbReference>
<sequence length="586" mass="66475">MGRIIRWIRKQLAKINTCFRGGEVNNQADEEDEYTDVWDEIIAQCDTNQAEPQQGEDVPILHPSSSDTDVCESSDGHEQIKELTGNKVVDATVESKGPTALILKSIIEDHQRVCSKVDDDSESMSTDEGTDAVIPERNLDEEIKLECPTTLPSNEPVADDSPTDSESWSASSDTETSSAEEEELDVIDMFLTEVPPPQNREFDLVKTVEGKRQEVASDLLIVINKEHEFRVHQEILKEKSRYFEQRLSTTATAFYATHVDSSLVDPEALHTALRLLYEGRCDKIHSMMNLHKTALFFGMDTVISKLQEVLENKQGTLENALANYVFAWDLKAELENSQSLESHVVKDQVSVCGEYKDLATCHLSLINGLVSMDSSNWRTGVEMGMQTSLDLLAKHFEKLVMKSEYLELNIEQMQKLVQQDVLGARSEMVVFLAVLKWLDHEYLDREEYAEQLIGCVRFSCMTAEELLACFHPPILMGLVEMQEIKDMLHNALVYITARSLKQEKLFKHLASNTRVLLFKEKPLVLWEMDAYDPDCYSSPSSESGDDFVAERCDRTVSLQNSARNVRITQLRKKTHVSKFLSHFGDD</sequence>
<dbReference type="SMART" id="SM00225">
    <property type="entry name" value="BTB"/>
    <property type="match status" value="1"/>
</dbReference>
<evidence type="ECO:0000313" key="5">
    <source>
        <dbReference type="EMBL" id="KAG8186388.1"/>
    </source>
</evidence>
<keyword evidence="1" id="KW-0880">Kelch repeat</keyword>
<feature type="region of interest" description="Disordered" evidence="3">
    <location>
        <begin position="114"/>
        <end position="182"/>
    </location>
</feature>
<dbReference type="PANTHER" id="PTHR45632:SF3">
    <property type="entry name" value="KELCH-LIKE PROTEIN 32"/>
    <property type="match status" value="1"/>
</dbReference>
<name>A0AAV6URP9_9ARAC</name>
<dbReference type="Pfam" id="PF00651">
    <property type="entry name" value="BTB"/>
    <property type="match status" value="1"/>
</dbReference>
<evidence type="ECO:0000259" key="4">
    <source>
        <dbReference type="PROSITE" id="PS50097"/>
    </source>
</evidence>
<proteinExistence type="predicted"/>